<dbReference type="RefSeq" id="XP_022459731.1">
    <property type="nucleotide sequence ID" value="XM_022602160.1"/>
</dbReference>
<keyword evidence="6 11" id="KW-0812">Transmembrane</keyword>
<evidence type="ECO:0000256" key="4">
    <source>
        <dbReference type="ARBA" id="ARBA00022676"/>
    </source>
</evidence>
<evidence type="ECO:0000256" key="9">
    <source>
        <dbReference type="ARBA" id="ARBA00031935"/>
    </source>
</evidence>
<comment type="catalytic activity">
    <reaction evidence="10">
        <text>[(1-&gt;3)-beta-D-glucosyl](n) + UDP-alpha-D-glucose = [(1-&gt;3)-beta-D-glucosyl](n+1) + UDP + H(+)</text>
        <dbReference type="Rhea" id="RHEA:21476"/>
        <dbReference type="Rhea" id="RHEA-COMP:11146"/>
        <dbReference type="Rhea" id="RHEA-COMP:14303"/>
        <dbReference type="ChEBI" id="CHEBI:15378"/>
        <dbReference type="ChEBI" id="CHEBI:37671"/>
        <dbReference type="ChEBI" id="CHEBI:58223"/>
        <dbReference type="ChEBI" id="CHEBI:58885"/>
        <dbReference type="EC" id="2.4.1.34"/>
    </reaction>
</comment>
<evidence type="ECO:0000256" key="2">
    <source>
        <dbReference type="ARBA" id="ARBA00009040"/>
    </source>
</evidence>
<evidence type="ECO:0000259" key="12">
    <source>
        <dbReference type="SMART" id="SM01205"/>
    </source>
</evidence>
<evidence type="ECO:0000256" key="10">
    <source>
        <dbReference type="ARBA" id="ARBA00047777"/>
    </source>
</evidence>
<feature type="transmembrane region" description="Helical" evidence="11">
    <location>
        <begin position="403"/>
        <end position="425"/>
    </location>
</feature>
<reference evidence="13" key="1">
    <citation type="submission" date="2013-12" db="EMBL/GenBank/DDBJ databases">
        <authorList>
            <person name="Genoscope - CEA"/>
        </authorList>
    </citation>
    <scope>NUCLEOTIDE SEQUENCE</scope>
    <source>
        <strain evidence="13">CBS 1993</strain>
    </source>
</reference>
<evidence type="ECO:0000256" key="6">
    <source>
        <dbReference type="ARBA" id="ARBA00022692"/>
    </source>
</evidence>
<name>W6MN92_9ASCO</name>
<dbReference type="InterPro" id="IPR026899">
    <property type="entry name" value="FKS1-like_dom1"/>
</dbReference>
<keyword evidence="14" id="KW-1185">Reference proteome</keyword>
<feature type="transmembrane region" description="Helical" evidence="11">
    <location>
        <begin position="363"/>
        <end position="383"/>
    </location>
</feature>
<dbReference type="GO" id="GO:0005886">
    <property type="term" value="C:plasma membrane"/>
    <property type="evidence" value="ECO:0007669"/>
    <property type="project" value="TreeGrafter"/>
</dbReference>
<gene>
    <name evidence="13" type="ORF">KUCA_T00003717001</name>
</gene>
<evidence type="ECO:0000256" key="11">
    <source>
        <dbReference type="SAM" id="Phobius"/>
    </source>
</evidence>
<evidence type="ECO:0000313" key="14">
    <source>
        <dbReference type="Proteomes" id="UP000019384"/>
    </source>
</evidence>
<feature type="transmembrane region" description="Helical" evidence="11">
    <location>
        <begin position="1498"/>
        <end position="1518"/>
    </location>
</feature>
<keyword evidence="8 11" id="KW-0472">Membrane</keyword>
<feature type="domain" description="1,3-beta-glucan synthase component FKS1-like" evidence="12">
    <location>
        <begin position="173"/>
        <end position="284"/>
    </location>
</feature>
<feature type="transmembrane region" description="Helical" evidence="11">
    <location>
        <begin position="1653"/>
        <end position="1678"/>
    </location>
</feature>
<feature type="transmembrane region" description="Helical" evidence="11">
    <location>
        <begin position="538"/>
        <end position="565"/>
    </location>
</feature>
<comment type="similarity">
    <text evidence="2">Belongs to the glycosyltransferase 48 family.</text>
</comment>
<feature type="transmembrane region" description="Helical" evidence="11">
    <location>
        <begin position="1310"/>
        <end position="1327"/>
    </location>
</feature>
<dbReference type="Pfam" id="PF02364">
    <property type="entry name" value="Glucan_synthase"/>
    <property type="match status" value="1"/>
</dbReference>
<proteinExistence type="inferred from homology"/>
<feature type="transmembrane region" description="Helical" evidence="11">
    <location>
        <begin position="1530"/>
        <end position="1553"/>
    </location>
</feature>
<dbReference type="PANTHER" id="PTHR12741">
    <property type="entry name" value="LYST-INTERACTING PROTEIN LIP5 DOPAMINE RESPONSIVE PROTEIN DRG-1"/>
    <property type="match status" value="1"/>
</dbReference>
<dbReference type="EC" id="2.4.1.34" evidence="3"/>
<reference evidence="13" key="2">
    <citation type="submission" date="2014-02" db="EMBL/GenBank/DDBJ databases">
        <title>Complete DNA sequence of /Kuraishia capsulata/ illustrates novel genomic features among budding yeasts (/Saccharomycotina/).</title>
        <authorList>
            <person name="Morales L."/>
            <person name="Noel B."/>
            <person name="Porcel B."/>
            <person name="Marcet-Houben M."/>
            <person name="Hullo M-F."/>
            <person name="Sacerdot C."/>
            <person name="Tekaia F."/>
            <person name="Leh-Louis V."/>
            <person name="Despons L."/>
            <person name="Khanna V."/>
            <person name="Aury J-M."/>
            <person name="Barbe V."/>
            <person name="Couloux A."/>
            <person name="Labadie K."/>
            <person name="Pelletier E."/>
            <person name="Souciet J-L."/>
            <person name="Boekhout T."/>
            <person name="Gabaldon T."/>
            <person name="Wincker P."/>
            <person name="Dujon B."/>
        </authorList>
    </citation>
    <scope>NUCLEOTIDE SEQUENCE</scope>
    <source>
        <strain evidence="13">CBS 1993</strain>
    </source>
</reference>
<keyword evidence="4" id="KW-0328">Glycosyltransferase</keyword>
<keyword evidence="5" id="KW-0808">Transferase</keyword>
<feature type="transmembrane region" description="Helical" evidence="11">
    <location>
        <begin position="330"/>
        <end position="351"/>
    </location>
</feature>
<feature type="transmembrane region" description="Helical" evidence="11">
    <location>
        <begin position="496"/>
        <end position="518"/>
    </location>
</feature>
<dbReference type="Pfam" id="PF14288">
    <property type="entry name" value="FKS1_dom1"/>
    <property type="match status" value="1"/>
</dbReference>
<evidence type="ECO:0000313" key="13">
    <source>
        <dbReference type="EMBL" id="CDK27738.1"/>
    </source>
</evidence>
<dbReference type="Pfam" id="PF23605">
    <property type="entry name" value="FKS1_dom2"/>
    <property type="match status" value="1"/>
</dbReference>
<evidence type="ECO:0000256" key="8">
    <source>
        <dbReference type="ARBA" id="ARBA00023136"/>
    </source>
</evidence>
<feature type="transmembrane region" description="Helical" evidence="11">
    <location>
        <begin position="1456"/>
        <end position="1477"/>
    </location>
</feature>
<feature type="transmembrane region" description="Helical" evidence="11">
    <location>
        <begin position="1333"/>
        <end position="1349"/>
    </location>
</feature>
<feature type="transmembrane region" description="Helical" evidence="11">
    <location>
        <begin position="437"/>
        <end position="456"/>
    </location>
</feature>
<sequence length="1720" mass="197910">MATVFGLKLDGSDNKGNFGNGKNSLAEKGINDVFEDFYDPYSSWIDSPEIPITRVQIEAIFIHLRRIFGFQLDSTKNMFDYLMRLLDSRSSRMGPISALKTLHADYIGGINANYRKWYFASQMDIDDSVGFSNTRSNGMLKSSAKHMGQAKANLTLEESERRWLENMASFSPEDCIIQIALYLLIWGEANNIRFMPECLCFIFKCCIDCFYSIDFSQSTQVCSTSFLDHAITPLYDFYFSRCYEMVDGKYIRRDKDHKNIIGYDDMNQLFWYRNGLERIVLKESKTKLMFLPPAERYSQLDKINWEKAFYKTYYESRTWMHACLNFNRVWIIHLCVFWMYTSFNAPTLYTLNYNPSEDNRPPSWATLSAMSLAGTAACIINLISLLAELHFVPRKWPGAEPVIWRFIITFVMFLLNTSPSVYLFVFAAYEESSSLNLAIALLQFVLSLFTVVYTSVVPLGSLLGTTHSSKDRRYLASRFFTNSVHKLQGKTQMISIGLWFCVFLSKFTESYFFLTLSLRDSIRELSQMELTRCAGDQWLGQAFCQFQPSIVLVLLIVTDLILFFLDTYLWYIVWNTFFSVSRSLYIGVSVWTPWKNTFSRLPKRIYSNIVYDKTEGHTKSKALISQVWNSIVISMYREHLLSLEQIHKLIYQDIYLPNGEHSLKEPSFFVSGEDSAMRSGLFESHTEAQRRITFFAQSLSTPMPETTPTDTMPSFSVLIPHYAEKITLSLKEIIREEDEYSNVTLLEYLKHLHPAEWRNFVHDTKLLAEEVDGKQTKLDDRLTSDDLPYYCVGFKSATPEYVLRTRIWASLRSQTLYRTISGFMNYSRAIKLLYDIENPDLSSFDNSESKKLEVASVMAQRKFRMVVSLQRMSEFTPDQQDNREFIMRAFPELQIAYLEENTSPETGETTYYSSLIDGSCDILENGQRKPKYRIKLSGNPVLGDGKSDNQNHALIFCRGEYIQLIDANQDNYLEECLKIKSLLSEFEEDNAPSNPYEGGVGGWNMNPVAIIGTREYIFSENLGILGDIAAGKEQTFGTLFARTLAQVGGKLHYGHPDFLNSIFMTTRGGVSKAQKGLHLNEDIYAGMNAMLRGGRIKHCEYIQCGKGRDLGFGSILNFTTKIGAGMGEQILSRECFYLGAYLPLDRFLSFYYAHPGFHLNNVFILLSVQLFMFFCINLAALTNDSVICEYDKDVPITDMHHPLGCHNLIPVVLWLKRCVLSIFIVFAVSFVPLCVQELTERGIWRATARLTKQFASFSPLFETFVCRVYSQALINDMSLGGAKYIATERGFSTIRASFPLLYSRYSHESIYFAATLFLMLLYSSIAMWNFSLVYFWIIVCALSLPPFIFNPNQLSFSEFFLDYGNFRKWMSGGSVRWRPDSWIGHVRKTRMQVTGSKRKANKSGDLPSLDFKRPSFINSIFDILFSHLVSTILVFIAYLFANSQNDSRAEFTANTTLRLIICSVSPIILNTVVLLLLQPLSIVIAPVISWCWSSFPSILARIAHGFAVICHLFFFELLWFSQNWDVSRTILGLCCCIMIQSLILKVLTVIFLTREMKHDRSNRAWWSGKWATAELGWGVLTQPSREFVCKITEMSLFATDFVLGHFLLFVQFPLLFIPGISMWHSTMLFWLKPHSQVRSPMLNRKQRGHRRRAVQYNLFMFLMAMAIAIALFVVPLVLVKVCGIDLDDFVPEFFFMFKQPYTPPDNRKGLKNYVKPKTHA</sequence>
<dbReference type="Proteomes" id="UP000019384">
    <property type="component" value="Unassembled WGS sequence"/>
</dbReference>
<feature type="transmembrane region" description="Helical" evidence="11">
    <location>
        <begin position="1214"/>
        <end position="1235"/>
    </location>
</feature>
<evidence type="ECO:0000256" key="1">
    <source>
        <dbReference type="ARBA" id="ARBA00004141"/>
    </source>
</evidence>
<evidence type="ECO:0000256" key="5">
    <source>
        <dbReference type="ARBA" id="ARBA00022679"/>
    </source>
</evidence>
<dbReference type="SMART" id="SM01205">
    <property type="entry name" value="FKS1_dom1"/>
    <property type="match status" value="1"/>
</dbReference>
<dbReference type="GO" id="GO:0003843">
    <property type="term" value="F:1,3-beta-D-glucan synthase activity"/>
    <property type="evidence" value="ECO:0007669"/>
    <property type="project" value="UniProtKB-EC"/>
</dbReference>
<accession>W6MN92</accession>
<dbReference type="GO" id="GO:0000148">
    <property type="term" value="C:1,3-beta-D-glucan synthase complex"/>
    <property type="evidence" value="ECO:0007669"/>
    <property type="project" value="InterPro"/>
</dbReference>
<evidence type="ECO:0000256" key="3">
    <source>
        <dbReference type="ARBA" id="ARBA00012589"/>
    </source>
</evidence>
<dbReference type="PANTHER" id="PTHR12741:SF97">
    <property type="entry name" value="1,3-BETA-GLUCAN SYNTHASE"/>
    <property type="match status" value="1"/>
</dbReference>
<dbReference type="STRING" id="1382522.W6MN92"/>
<dbReference type="InterPro" id="IPR003440">
    <property type="entry name" value="Glyco_trans_48_dom"/>
</dbReference>
<evidence type="ECO:0000256" key="7">
    <source>
        <dbReference type="ARBA" id="ARBA00022989"/>
    </source>
</evidence>
<feature type="transmembrane region" description="Helical" evidence="11">
    <location>
        <begin position="1420"/>
        <end position="1441"/>
    </location>
</feature>
<dbReference type="OrthoDB" id="1880850at2759"/>
<dbReference type="InterPro" id="IPR056261">
    <property type="entry name" value="FKS1-like_dom2"/>
</dbReference>
<comment type="subcellular location">
    <subcellularLocation>
        <location evidence="1">Membrane</location>
        <topology evidence="1">Multi-pass membrane protein</topology>
    </subcellularLocation>
</comment>
<dbReference type="GO" id="GO:0051278">
    <property type="term" value="P:fungal-type cell wall polysaccharide biosynthetic process"/>
    <property type="evidence" value="ECO:0007669"/>
    <property type="project" value="TreeGrafter"/>
</dbReference>
<dbReference type="HOGENOM" id="CLU_000844_0_1_1"/>
<dbReference type="GO" id="GO:0006075">
    <property type="term" value="P:(1-&gt;3)-beta-D-glucan biosynthetic process"/>
    <property type="evidence" value="ECO:0007669"/>
    <property type="project" value="InterPro"/>
</dbReference>
<organism evidence="13 14">
    <name type="scientific">Kuraishia capsulata CBS 1993</name>
    <dbReference type="NCBI Taxonomy" id="1382522"/>
    <lineage>
        <taxon>Eukaryota</taxon>
        <taxon>Fungi</taxon>
        <taxon>Dikarya</taxon>
        <taxon>Ascomycota</taxon>
        <taxon>Saccharomycotina</taxon>
        <taxon>Pichiomycetes</taxon>
        <taxon>Pichiales</taxon>
        <taxon>Pichiaceae</taxon>
        <taxon>Kuraishia</taxon>
    </lineage>
</organism>
<keyword evidence="7 11" id="KW-1133">Transmembrane helix</keyword>
<protein>
    <recommendedName>
        <fullName evidence="3">1,3-beta-glucan synthase</fullName>
        <ecNumber evidence="3">2.4.1.34</ecNumber>
    </recommendedName>
    <alternativeName>
        <fullName evidence="9">1,3-beta-D-glucan-UDP glucosyltransferase</fullName>
    </alternativeName>
</protein>
<feature type="transmembrane region" description="Helical" evidence="11">
    <location>
        <begin position="1162"/>
        <end position="1181"/>
    </location>
</feature>
<dbReference type="EMBL" id="HG793128">
    <property type="protein sequence ID" value="CDK27738.1"/>
    <property type="molecule type" value="Genomic_DNA"/>
</dbReference>
<dbReference type="GeneID" id="34521119"/>